<evidence type="ECO:0000313" key="2">
    <source>
        <dbReference type="EMBL" id="GAA4604357.1"/>
    </source>
</evidence>
<keyword evidence="3" id="KW-1185">Reference proteome</keyword>
<keyword evidence="1" id="KW-0732">Signal</keyword>
<feature type="signal peptide" evidence="1">
    <location>
        <begin position="1"/>
        <end position="25"/>
    </location>
</feature>
<dbReference type="RefSeq" id="WP_345350367.1">
    <property type="nucleotide sequence ID" value="NZ_BAABHJ010000004.1"/>
</dbReference>
<dbReference type="EMBL" id="BAABHJ010000004">
    <property type="protein sequence ID" value="GAA4604357.1"/>
    <property type="molecule type" value="Genomic_DNA"/>
</dbReference>
<protein>
    <submittedName>
        <fullName evidence="2">Uncharacterized protein</fullName>
    </submittedName>
</protein>
<sequence>MVKRTLVGLGALALVAAGPVPYALATAPASPVKAEPAQGGHGTFHREMEIKRKKKAPSFRRLSRTVAAGEHRLQAAVLDRKGAAATSDEASRLSIWPLDGSDPFAADVVNGQAEGSLPPGDYAIDVVVKTPEADGTTSTSLIYLPKVSVTGDLSLTLDARKANPVHVEVDKEGAKPALTVIWISQRIGGKFRDVGEIDGGDLYVTPAAAEGGVEYELQALLTQGGKEEGSPYAYNVARKAPGIPTDPNLSARTKDLAAVRVEYAGEGRPACAQQYAGVDFGNSAIALSRTVTRDLPATRTEYYTPGFDWDFTGEIGTPDCAFEQYDVLFRTERFPAAGTYTRSWNKGPLGPADGELVLDTGDGTGYSVAMLSGPDGLSNVESYAFMKGDSTLRSLNGEVIGASLVPGYGHIWARPEPGRYTLTTNATRSAPWSDLATSQHVVWDVTVGKDNVIKLPTVQYRTALDDENRAPANTTQTLTLAPQQAKAGAKPSLWTSFDDGKTWTPVPVRADATRWVASFRNPAQGFVSLRTKIDGAVDQTVIRAYGIR</sequence>
<proteinExistence type="predicted"/>
<accession>A0ABP8TCE2</accession>
<organism evidence="2 3">
    <name type="scientific">Actinoallomurus liliacearum</name>
    <dbReference type="NCBI Taxonomy" id="1080073"/>
    <lineage>
        <taxon>Bacteria</taxon>
        <taxon>Bacillati</taxon>
        <taxon>Actinomycetota</taxon>
        <taxon>Actinomycetes</taxon>
        <taxon>Streptosporangiales</taxon>
        <taxon>Thermomonosporaceae</taxon>
        <taxon>Actinoallomurus</taxon>
    </lineage>
</organism>
<gene>
    <name evidence="2" type="ORF">GCM10023195_14790</name>
</gene>
<dbReference type="Proteomes" id="UP001500212">
    <property type="component" value="Unassembled WGS sequence"/>
</dbReference>
<evidence type="ECO:0000256" key="1">
    <source>
        <dbReference type="SAM" id="SignalP"/>
    </source>
</evidence>
<comment type="caution">
    <text evidence="2">The sequence shown here is derived from an EMBL/GenBank/DDBJ whole genome shotgun (WGS) entry which is preliminary data.</text>
</comment>
<reference evidence="3" key="1">
    <citation type="journal article" date="2019" name="Int. J. Syst. Evol. Microbiol.">
        <title>The Global Catalogue of Microorganisms (GCM) 10K type strain sequencing project: providing services to taxonomists for standard genome sequencing and annotation.</title>
        <authorList>
            <consortium name="The Broad Institute Genomics Platform"/>
            <consortium name="The Broad Institute Genome Sequencing Center for Infectious Disease"/>
            <person name="Wu L."/>
            <person name="Ma J."/>
        </authorList>
    </citation>
    <scope>NUCLEOTIDE SEQUENCE [LARGE SCALE GENOMIC DNA]</scope>
    <source>
        <strain evidence="3">JCM 17938</strain>
    </source>
</reference>
<evidence type="ECO:0000313" key="3">
    <source>
        <dbReference type="Proteomes" id="UP001500212"/>
    </source>
</evidence>
<name>A0ABP8TCE2_9ACTN</name>
<feature type="chain" id="PRO_5045157039" evidence="1">
    <location>
        <begin position="26"/>
        <end position="548"/>
    </location>
</feature>